<protein>
    <recommendedName>
        <fullName evidence="2">PXA domain-containing protein</fullName>
    </recommendedName>
</protein>
<dbReference type="InterPro" id="IPR003114">
    <property type="entry name" value="Phox_assoc"/>
</dbReference>
<dbReference type="EMBL" id="JARPUR010000004">
    <property type="protein sequence ID" value="KAK4878397.1"/>
    <property type="molecule type" value="Genomic_DNA"/>
</dbReference>
<feature type="region of interest" description="Disordered" evidence="1">
    <location>
        <begin position="546"/>
        <end position="570"/>
    </location>
</feature>
<dbReference type="Proteomes" id="UP001353858">
    <property type="component" value="Unassembled WGS sequence"/>
</dbReference>
<accession>A0AAN7P797</accession>
<gene>
    <name evidence="3" type="ORF">RN001_010903</name>
</gene>
<organism evidence="3 4">
    <name type="scientific">Aquatica leii</name>
    <dbReference type="NCBI Taxonomy" id="1421715"/>
    <lineage>
        <taxon>Eukaryota</taxon>
        <taxon>Metazoa</taxon>
        <taxon>Ecdysozoa</taxon>
        <taxon>Arthropoda</taxon>
        <taxon>Hexapoda</taxon>
        <taxon>Insecta</taxon>
        <taxon>Pterygota</taxon>
        <taxon>Neoptera</taxon>
        <taxon>Endopterygota</taxon>
        <taxon>Coleoptera</taxon>
        <taxon>Polyphaga</taxon>
        <taxon>Elateriformia</taxon>
        <taxon>Elateroidea</taxon>
        <taxon>Lampyridae</taxon>
        <taxon>Luciolinae</taxon>
        <taxon>Aquatica</taxon>
    </lineage>
</organism>
<keyword evidence="4" id="KW-1185">Reference proteome</keyword>
<feature type="domain" description="PXA" evidence="2">
    <location>
        <begin position="72"/>
        <end position="231"/>
    </location>
</feature>
<sequence length="932" mass="105845">MWITFYYLRNVLLHNKPYEYDFERNKFLKFVAWIYTYRYAETGVTLIENKGIVEDEIDSGEAPIVVERHTKSIDERIDILVKDIQVRFILKWYLHISTDPYFLSESKHLIDDIIRHFLQIIIDVDGRKLVHGCSVIFLKHLKEFRKSLKRSQKNGRSVEDLYRYSHIGSKSKKASEYFIYQLTLVIFRQFINWELWNSLPCQSIVSILSKRFTTYILAFVSTPGYLNYKMVEACASDDDKARLNLKKYYYISLSDVDHTGNLNQLSPGIKDEYNTPKISPKRTKSDLVFTQLVEDEVDFKKPSPPMKVDSDEVDSVEKYKVSEPVKIYESKSSSNKTWRNSSDLECISLGQDLLTFQEFNDPEVRIQQLIEKKLWKDNADVVDEEKASMWDVVEPWDGEQEVTDAVAEVNLPSTNFQHYLKSTANNALKPIGDVTTSTLHNMKELQQTTVHNMSQATTNAMHKIGDLQDEAAGMVEGIFDFGMAGLRKGLRLTGLQENLSELTQKAKNEFHDLHKTIDMQIPITTGKITEAIRIIDHDLHKHKASSKLVKTPHVASEEKIASSSESDESVWMNPLTTKETPSFEGDILLERTPDAPKSLNDVIARSETEIPKINEEMVVTESPDPEYEDTQDFASTIAKLRSLLQQKSESGLTTPSLSPMPQDDALKTPLEPDAAKTNGAMPSLYKFCTRTATGVLQNTLNTIKTALPGNTTDASQLPSCNSDWTFIEADYFNNDFNLRVKKLLSERQAYCTVDTAYEAIHSLEIVDQPDIVPSPPIPFEDELDEFDLHVPITKVLLDIICELIDDTKICLLQETVIKALLLLVGNYTEDYVTKQSDALLHNVNKIVGKLPESSNHEVLPMKLDEMVHICLKKFPGVAKNLLGADTIEAGAKMFISSLQSPKINQDVFMQVFELFASELINACSQSSPAYSA</sequence>
<evidence type="ECO:0000256" key="1">
    <source>
        <dbReference type="SAM" id="MobiDB-lite"/>
    </source>
</evidence>
<evidence type="ECO:0000313" key="3">
    <source>
        <dbReference type="EMBL" id="KAK4878397.1"/>
    </source>
</evidence>
<comment type="caution">
    <text evidence="3">The sequence shown here is derived from an EMBL/GenBank/DDBJ whole genome shotgun (WGS) entry which is preliminary data.</text>
</comment>
<dbReference type="GO" id="GO:0035091">
    <property type="term" value="F:phosphatidylinositol binding"/>
    <property type="evidence" value="ECO:0007669"/>
    <property type="project" value="TreeGrafter"/>
</dbReference>
<reference evidence="4" key="1">
    <citation type="submission" date="2023-01" db="EMBL/GenBank/DDBJ databases">
        <title>Key to firefly adult light organ development and bioluminescence: homeobox transcription factors regulate luciferase expression and transportation to peroxisome.</title>
        <authorList>
            <person name="Fu X."/>
        </authorList>
    </citation>
    <scope>NUCLEOTIDE SEQUENCE [LARGE SCALE GENOMIC DNA]</scope>
</reference>
<name>A0AAN7P797_9COLE</name>
<evidence type="ECO:0000313" key="4">
    <source>
        <dbReference type="Proteomes" id="UP001353858"/>
    </source>
</evidence>
<dbReference type="PANTHER" id="PTHR22775:SF48">
    <property type="entry name" value="SORTING NEXIN-25"/>
    <property type="match status" value="1"/>
</dbReference>
<dbReference type="Pfam" id="PF02194">
    <property type="entry name" value="PXA"/>
    <property type="match status" value="1"/>
</dbReference>
<dbReference type="AlphaFoldDB" id="A0AAN7P797"/>
<evidence type="ECO:0000259" key="2">
    <source>
        <dbReference type="Pfam" id="PF02194"/>
    </source>
</evidence>
<dbReference type="PANTHER" id="PTHR22775">
    <property type="entry name" value="SORTING NEXIN"/>
    <property type="match status" value="1"/>
</dbReference>
<proteinExistence type="predicted"/>